<accession>A0A0F4QXN7</accession>
<protein>
    <submittedName>
        <fullName evidence="2">Uncharacterized protein</fullName>
    </submittedName>
</protein>
<dbReference type="EMBL" id="JXYA01000006">
    <property type="protein sequence ID" value="KJZ12099.1"/>
    <property type="molecule type" value="Genomic_DNA"/>
</dbReference>
<evidence type="ECO:0000313" key="3">
    <source>
        <dbReference type="Proteomes" id="UP000033452"/>
    </source>
</evidence>
<reference evidence="2 3" key="1">
    <citation type="journal article" date="2015" name="BMC Genomics">
        <title>Genome mining reveals unlocked bioactive potential of marine Gram-negative bacteria.</title>
        <authorList>
            <person name="Machado H."/>
            <person name="Sonnenschein E.C."/>
            <person name="Melchiorsen J."/>
            <person name="Gram L."/>
        </authorList>
    </citation>
    <scope>NUCLEOTIDE SEQUENCE [LARGE SCALE GENOMIC DNA]</scope>
    <source>
        <strain evidence="2 3">S2471</strain>
    </source>
</reference>
<dbReference type="RefSeq" id="WP_046003533.1">
    <property type="nucleotide sequence ID" value="NZ_JXYA01000006.1"/>
</dbReference>
<organism evidence="2 3">
    <name type="scientific">Pseudoalteromonas rubra</name>
    <dbReference type="NCBI Taxonomy" id="43658"/>
    <lineage>
        <taxon>Bacteria</taxon>
        <taxon>Pseudomonadati</taxon>
        <taxon>Pseudomonadota</taxon>
        <taxon>Gammaproteobacteria</taxon>
        <taxon>Alteromonadales</taxon>
        <taxon>Pseudoalteromonadaceae</taxon>
        <taxon>Pseudoalteromonas</taxon>
    </lineage>
</organism>
<dbReference type="AlphaFoldDB" id="A0A0F4QXN7"/>
<keyword evidence="3" id="KW-1185">Reference proteome</keyword>
<comment type="caution">
    <text evidence="2">The sequence shown here is derived from an EMBL/GenBank/DDBJ whole genome shotgun (WGS) entry which is preliminary data.</text>
</comment>
<dbReference type="PATRIC" id="fig|43658.5.peg.672"/>
<name>A0A0F4QXN7_9GAMM</name>
<gene>
    <name evidence="2" type="ORF">TW77_03220</name>
</gene>
<evidence type="ECO:0000256" key="1">
    <source>
        <dbReference type="SAM" id="MobiDB-lite"/>
    </source>
</evidence>
<proteinExistence type="predicted"/>
<feature type="region of interest" description="Disordered" evidence="1">
    <location>
        <begin position="1"/>
        <end position="24"/>
    </location>
</feature>
<feature type="compositionally biased region" description="Polar residues" evidence="1">
    <location>
        <begin position="8"/>
        <end position="24"/>
    </location>
</feature>
<feature type="region of interest" description="Disordered" evidence="1">
    <location>
        <begin position="455"/>
        <end position="479"/>
    </location>
</feature>
<dbReference type="OrthoDB" id="6310527at2"/>
<sequence length="479" mass="54289">MKLHFHTYPNQTEHLSNRQTRSTQEVLTTEHAAIADSGTPITDEHLKTLLPETPNRPASPFTYPRPSAERSDYVGFKRFHIVSQQSADTQHGQLSKEYSYGDLSNTEDINAFLAQLDRLSPEQRNKLEHIKPSKSLLSIAERLDDEALSQLADILIEAGSTPVFSEQRRNQVPDQLVDALAALSDDALGDTIATLASLREQGASYRAPDSPVSLDEHGQEHLLMASYDREKFWKHKFSQPAEKVELLHAFSDLLISGKFKGEDLSTLNTHLQQSTFEQSRGILDMATVIKPFEKRSMLEMLDEADKDSEPNIFAYLSQQVDLSAHRQYYQSENNDMVVQQDLPPSDSDRGRLYSDILTAYDEYGLGWINDALEHVADTPPQVQRQIWSQLLDDAAQFEDQFIRSDALESWASQAIKPIMHAFHDQQIERIREFNSEREVPDYLGNLTYFGSMRQATSSANDTTHSTQSSAVNNRLSDEE</sequence>
<evidence type="ECO:0000313" key="2">
    <source>
        <dbReference type="EMBL" id="KJZ12099.1"/>
    </source>
</evidence>
<dbReference type="Proteomes" id="UP000033452">
    <property type="component" value="Unassembled WGS sequence"/>
</dbReference>